<evidence type="ECO:0000313" key="2">
    <source>
        <dbReference type="EMBL" id="MET3527692.1"/>
    </source>
</evidence>
<reference evidence="2 3" key="1">
    <citation type="submission" date="2024-06" db="EMBL/GenBank/DDBJ databases">
        <title>Genomic Encyclopedia of Type Strains, Phase IV (KMG-IV): sequencing the most valuable type-strain genomes for metagenomic binning, comparative biology and taxonomic classification.</title>
        <authorList>
            <person name="Goeker M."/>
        </authorList>
    </citation>
    <scope>NUCLEOTIDE SEQUENCE [LARGE SCALE GENOMIC DNA]</scope>
    <source>
        <strain evidence="2 3">DSM 17809</strain>
    </source>
</reference>
<comment type="caution">
    <text evidence="2">The sequence shown here is derived from an EMBL/GenBank/DDBJ whole genome shotgun (WGS) entry which is preliminary data.</text>
</comment>
<dbReference type="PANTHER" id="PTHR37304">
    <property type="entry name" value="MEMBRANE PROTEIN-RELATED"/>
    <property type="match status" value="1"/>
</dbReference>
<protein>
    <submittedName>
        <fullName evidence="2">Uncharacterized membrane protein YuzA (DUF378 family)</fullName>
    </submittedName>
</protein>
<keyword evidence="1" id="KW-0812">Transmembrane</keyword>
<dbReference type="Proteomes" id="UP001549110">
    <property type="component" value="Unassembled WGS sequence"/>
</dbReference>
<evidence type="ECO:0000256" key="1">
    <source>
        <dbReference type="SAM" id="Phobius"/>
    </source>
</evidence>
<sequence>MKIEDHARQIVQKWKMIVGQEARWVSNPRASLHLGPLTKSRMPEQRSLAVGCYVVKLPLQEETMKWLNLITLALAVIGGLNWGFVAFGGHGADVIANAFGGDGTIGARIAYGLFGLSALWQLAPLFRSVRVGEIDAEADLHHRGLRH</sequence>
<evidence type="ECO:0000313" key="3">
    <source>
        <dbReference type="Proteomes" id="UP001549110"/>
    </source>
</evidence>
<keyword evidence="1" id="KW-1133">Transmembrane helix</keyword>
<name>A0ABV2EKW7_9CAUL</name>
<dbReference type="InterPro" id="IPR007211">
    <property type="entry name" value="DUF378"/>
</dbReference>
<gene>
    <name evidence="2" type="ORF">ABID41_002810</name>
</gene>
<dbReference type="PANTHER" id="PTHR37304:SF1">
    <property type="entry name" value="MEMBRANE PROTEIN"/>
    <property type="match status" value="1"/>
</dbReference>
<feature type="transmembrane region" description="Helical" evidence="1">
    <location>
        <begin position="66"/>
        <end position="85"/>
    </location>
</feature>
<dbReference type="EMBL" id="JBEPLU010000002">
    <property type="protein sequence ID" value="MET3527692.1"/>
    <property type="molecule type" value="Genomic_DNA"/>
</dbReference>
<keyword evidence="3" id="KW-1185">Reference proteome</keyword>
<organism evidence="2 3">
    <name type="scientific">Phenylobacterium koreense</name>
    <dbReference type="NCBI Taxonomy" id="266125"/>
    <lineage>
        <taxon>Bacteria</taxon>
        <taxon>Pseudomonadati</taxon>
        <taxon>Pseudomonadota</taxon>
        <taxon>Alphaproteobacteria</taxon>
        <taxon>Caulobacterales</taxon>
        <taxon>Caulobacteraceae</taxon>
        <taxon>Phenylobacterium</taxon>
    </lineage>
</organism>
<proteinExistence type="predicted"/>
<feature type="transmembrane region" description="Helical" evidence="1">
    <location>
        <begin position="105"/>
        <end position="123"/>
    </location>
</feature>
<dbReference type="Pfam" id="PF04070">
    <property type="entry name" value="DUF378"/>
    <property type="match status" value="1"/>
</dbReference>
<keyword evidence="1" id="KW-0472">Membrane</keyword>
<accession>A0ABV2EKW7</accession>
<dbReference type="RefSeq" id="WP_331929698.1">
    <property type="nucleotide sequence ID" value="NZ_JBEPLU010000002.1"/>
</dbReference>